<reference evidence="1" key="1">
    <citation type="submission" date="2014-11" db="EMBL/GenBank/DDBJ databases">
        <authorList>
            <person name="Amaro Gonzalez C."/>
        </authorList>
    </citation>
    <scope>NUCLEOTIDE SEQUENCE</scope>
</reference>
<sequence length="44" mass="4945">MGHLSTFVIGILNVRMTCVYSRFHMVCAKSANHLPEQSVSYNVC</sequence>
<dbReference type="AlphaFoldDB" id="A0A0E9VBI8"/>
<proteinExistence type="predicted"/>
<protein>
    <submittedName>
        <fullName evidence="1">Uncharacterized protein</fullName>
    </submittedName>
</protein>
<accession>A0A0E9VBI8</accession>
<evidence type="ECO:0000313" key="1">
    <source>
        <dbReference type="EMBL" id="JAH74815.1"/>
    </source>
</evidence>
<dbReference type="EMBL" id="GBXM01033762">
    <property type="protein sequence ID" value="JAH74815.1"/>
    <property type="molecule type" value="Transcribed_RNA"/>
</dbReference>
<reference evidence="1" key="2">
    <citation type="journal article" date="2015" name="Fish Shellfish Immunol.">
        <title>Early steps in the European eel (Anguilla anguilla)-Vibrio vulnificus interaction in the gills: Role of the RtxA13 toxin.</title>
        <authorList>
            <person name="Callol A."/>
            <person name="Pajuelo D."/>
            <person name="Ebbesson L."/>
            <person name="Teles M."/>
            <person name="MacKenzie S."/>
            <person name="Amaro C."/>
        </authorList>
    </citation>
    <scope>NUCLEOTIDE SEQUENCE</scope>
</reference>
<organism evidence="1">
    <name type="scientific">Anguilla anguilla</name>
    <name type="common">European freshwater eel</name>
    <name type="synonym">Muraena anguilla</name>
    <dbReference type="NCBI Taxonomy" id="7936"/>
    <lineage>
        <taxon>Eukaryota</taxon>
        <taxon>Metazoa</taxon>
        <taxon>Chordata</taxon>
        <taxon>Craniata</taxon>
        <taxon>Vertebrata</taxon>
        <taxon>Euteleostomi</taxon>
        <taxon>Actinopterygii</taxon>
        <taxon>Neopterygii</taxon>
        <taxon>Teleostei</taxon>
        <taxon>Anguilliformes</taxon>
        <taxon>Anguillidae</taxon>
        <taxon>Anguilla</taxon>
    </lineage>
</organism>
<name>A0A0E9VBI8_ANGAN</name>